<dbReference type="Proteomes" id="UP001476950">
    <property type="component" value="Unassembled WGS sequence"/>
</dbReference>
<organism evidence="2 3">
    <name type="scientific">Stenomitos frigidus AS-A4</name>
    <dbReference type="NCBI Taxonomy" id="2933935"/>
    <lineage>
        <taxon>Bacteria</taxon>
        <taxon>Bacillati</taxon>
        <taxon>Cyanobacteriota</taxon>
        <taxon>Cyanophyceae</taxon>
        <taxon>Leptolyngbyales</taxon>
        <taxon>Leptolyngbyaceae</taxon>
        <taxon>Stenomitos</taxon>
    </lineage>
</organism>
<reference evidence="2 3" key="1">
    <citation type="submission" date="2022-04" db="EMBL/GenBank/DDBJ databases">
        <title>Positive selection, recombination, and allopatry shape intraspecific diversity of widespread and dominant cyanobacteria.</title>
        <authorList>
            <person name="Wei J."/>
            <person name="Shu W."/>
            <person name="Hu C."/>
        </authorList>
    </citation>
    <scope>NUCLEOTIDE SEQUENCE [LARGE SCALE GENOMIC DNA]</scope>
    <source>
        <strain evidence="2 3">AS-A4</strain>
    </source>
</reference>
<proteinExistence type="predicted"/>
<protein>
    <submittedName>
        <fullName evidence="2">Uncharacterized protein</fullName>
    </submittedName>
</protein>
<comment type="caution">
    <text evidence="2">The sequence shown here is derived from an EMBL/GenBank/DDBJ whole genome shotgun (WGS) entry which is preliminary data.</text>
</comment>
<dbReference type="RefSeq" id="WP_190450744.1">
    <property type="nucleotide sequence ID" value="NZ_JAMPLM010000002.1"/>
</dbReference>
<keyword evidence="3" id="KW-1185">Reference proteome</keyword>
<feature type="coiled-coil region" evidence="1">
    <location>
        <begin position="8"/>
        <end position="35"/>
    </location>
</feature>
<dbReference type="EMBL" id="JAMPLM010000002">
    <property type="protein sequence ID" value="MEP1057702.1"/>
    <property type="molecule type" value="Genomic_DNA"/>
</dbReference>
<evidence type="ECO:0000313" key="3">
    <source>
        <dbReference type="Proteomes" id="UP001476950"/>
    </source>
</evidence>
<keyword evidence="1" id="KW-0175">Coiled coil</keyword>
<gene>
    <name evidence="2" type="ORF">NDI38_04570</name>
</gene>
<sequence>MTDIAILKHLQQETADRALSELENLELKISYAKRRLGQGQIAKSYKFAADAGAIDVAIAEHATLTKLIEMEQKP</sequence>
<evidence type="ECO:0000313" key="2">
    <source>
        <dbReference type="EMBL" id="MEP1057702.1"/>
    </source>
</evidence>
<evidence type="ECO:0000256" key="1">
    <source>
        <dbReference type="SAM" id="Coils"/>
    </source>
</evidence>
<accession>A0ABV0KEP0</accession>
<name>A0ABV0KEP0_9CYAN</name>